<dbReference type="EC" id="2.3.1.269" evidence="8"/>
<dbReference type="GO" id="GO:0005886">
    <property type="term" value="C:plasma membrane"/>
    <property type="evidence" value="ECO:0007669"/>
    <property type="project" value="UniProtKB-SubCell"/>
</dbReference>
<dbReference type="OrthoDB" id="9804277at2"/>
<keyword evidence="7 8" id="KW-0012">Acyltransferase</keyword>
<evidence type="ECO:0000256" key="6">
    <source>
        <dbReference type="ARBA" id="ARBA00023136"/>
    </source>
</evidence>
<protein>
    <recommendedName>
        <fullName evidence="8">Apolipoprotein N-acyltransferase</fullName>
        <shortName evidence="8">ALP N-acyltransferase</shortName>
        <ecNumber evidence="8">2.3.1.269</ecNumber>
    </recommendedName>
</protein>
<dbReference type="PANTHER" id="PTHR38686">
    <property type="entry name" value="APOLIPOPROTEIN N-ACYLTRANSFERASE"/>
    <property type="match status" value="1"/>
</dbReference>
<feature type="transmembrane region" description="Helical" evidence="8">
    <location>
        <begin position="48"/>
        <end position="67"/>
    </location>
</feature>
<dbReference type="HAMAP" id="MF_01148">
    <property type="entry name" value="Lnt"/>
    <property type="match status" value="1"/>
</dbReference>
<feature type="transmembrane region" description="Helical" evidence="8">
    <location>
        <begin position="477"/>
        <end position="499"/>
    </location>
</feature>
<keyword evidence="10" id="KW-0449">Lipoprotein</keyword>
<dbReference type="RefSeq" id="WP_109093436.1">
    <property type="nucleotide sequence ID" value="NZ_QETB01000003.1"/>
</dbReference>
<organism evidence="10 11">
    <name type="scientific">Ancrocorticia populi</name>
    <dbReference type="NCBI Taxonomy" id="2175228"/>
    <lineage>
        <taxon>Bacteria</taxon>
        <taxon>Bacillati</taxon>
        <taxon>Actinomycetota</taxon>
        <taxon>Actinomycetes</taxon>
        <taxon>Actinomycetales</taxon>
        <taxon>Actinomycetaceae</taxon>
        <taxon>Ancrocorticia</taxon>
    </lineage>
</organism>
<dbReference type="NCBIfam" id="TIGR00546">
    <property type="entry name" value="lnt"/>
    <property type="match status" value="1"/>
</dbReference>
<evidence type="ECO:0000256" key="1">
    <source>
        <dbReference type="ARBA" id="ARBA00004651"/>
    </source>
</evidence>
<evidence type="ECO:0000256" key="5">
    <source>
        <dbReference type="ARBA" id="ARBA00022989"/>
    </source>
</evidence>
<dbReference type="GO" id="GO:0016410">
    <property type="term" value="F:N-acyltransferase activity"/>
    <property type="evidence" value="ECO:0007669"/>
    <property type="project" value="UniProtKB-UniRule"/>
</dbReference>
<gene>
    <name evidence="8 10" type="primary">lnt</name>
    <name evidence="10" type="ORF">DD236_05745</name>
</gene>
<comment type="similarity">
    <text evidence="8">Belongs to the CN hydrolase family. Apolipoprotein N-acyltransferase subfamily.</text>
</comment>
<comment type="caution">
    <text evidence="10">The sequence shown here is derived from an EMBL/GenBank/DDBJ whole genome shotgun (WGS) entry which is preliminary data.</text>
</comment>
<keyword evidence="11" id="KW-1185">Reference proteome</keyword>
<dbReference type="Gene3D" id="3.60.110.10">
    <property type="entry name" value="Carbon-nitrogen hydrolase"/>
    <property type="match status" value="1"/>
</dbReference>
<dbReference type="CDD" id="cd07571">
    <property type="entry name" value="ALP_N-acyl_transferase"/>
    <property type="match status" value="1"/>
</dbReference>
<dbReference type="PROSITE" id="PS50263">
    <property type="entry name" value="CN_HYDROLASE"/>
    <property type="match status" value="1"/>
</dbReference>
<comment type="catalytic activity">
    <reaction evidence="8">
        <text>N-terminal S-1,2-diacyl-sn-glyceryl-L-cysteinyl-[lipoprotein] + a glycerophospholipid = N-acyl-S-1,2-diacyl-sn-glyceryl-L-cysteinyl-[lipoprotein] + a 2-acyl-sn-glycero-3-phospholipid + H(+)</text>
        <dbReference type="Rhea" id="RHEA:48228"/>
        <dbReference type="Rhea" id="RHEA-COMP:14681"/>
        <dbReference type="Rhea" id="RHEA-COMP:14684"/>
        <dbReference type="ChEBI" id="CHEBI:15378"/>
        <dbReference type="ChEBI" id="CHEBI:136912"/>
        <dbReference type="ChEBI" id="CHEBI:140656"/>
        <dbReference type="ChEBI" id="CHEBI:140657"/>
        <dbReference type="ChEBI" id="CHEBI:140660"/>
        <dbReference type="EC" id="2.3.1.269"/>
    </reaction>
</comment>
<evidence type="ECO:0000259" key="9">
    <source>
        <dbReference type="PROSITE" id="PS50263"/>
    </source>
</evidence>
<reference evidence="11" key="1">
    <citation type="submission" date="2018-05" db="EMBL/GenBank/DDBJ databases">
        <authorList>
            <person name="Li Y."/>
        </authorList>
    </citation>
    <scope>NUCLEOTIDE SEQUENCE [LARGE SCALE GENOMIC DNA]</scope>
    <source>
        <strain evidence="11">sk1b4</strain>
    </source>
</reference>
<feature type="domain" description="CN hydrolase" evidence="9">
    <location>
        <begin position="215"/>
        <end position="465"/>
    </location>
</feature>
<feature type="transmembrane region" description="Helical" evidence="8">
    <location>
        <begin position="185"/>
        <end position="205"/>
    </location>
</feature>
<dbReference type="UniPathway" id="UPA00666"/>
<sequence>MKRRRLLANLAAIVGGVALFAAFPPFGIWPLAVVGIALFVGALESRSWFGSFWIGMLFGFSFFLPLFEWTRIASGVVIAQVALAFAESLYIGFMAIAWQGLMRGSIGSHVAVRAVTLPVVWVAFEQLRSSWPFGGMPWGTVGFSQVSSPLVRLAPWGSEMLVGFFVVVIAVLLQSGARAVAERRLGTAIIAVTCGGALLWAPMFLPLASRADRYITVGFVQGIIPDETTLAPEQSRALTVTENLVSATENLTGEPDVVFWPESASDRDPREDADARALIEQSSEELGVPLVLGTQRYPGDNRYNEYAVWMPDGTISDLYAKQHPVPFGEYMPYKDFFRSFTDAVDLVSIDMLAGNEPAVLNVPLDDGSLRIVTPICFEISYSQIVAEAVRGGAELIVVPTNNASFGESAESRQQFDMTRFRAIEHGRTAIQISTVGVSGVVEPNGVVRDKTKPWTEDARTVRVGLRSEMTFAAQHSAYLLIGTYVAGAILSLVGIGQLIRYRAPWRKEGTP</sequence>
<evidence type="ECO:0000313" key="11">
    <source>
        <dbReference type="Proteomes" id="UP000245283"/>
    </source>
</evidence>
<dbReference type="InterPro" id="IPR003010">
    <property type="entry name" value="C-N_Hydrolase"/>
</dbReference>
<keyword evidence="5 8" id="KW-1133">Transmembrane helix</keyword>
<accession>A0A2V1K4Y4</accession>
<dbReference type="Pfam" id="PF20154">
    <property type="entry name" value="LNT_N"/>
    <property type="match status" value="1"/>
</dbReference>
<comment type="subcellular location">
    <subcellularLocation>
        <location evidence="1 8">Cell membrane</location>
        <topology evidence="1 8">Multi-pass membrane protein</topology>
    </subcellularLocation>
</comment>
<dbReference type="EMBL" id="QETB01000003">
    <property type="protein sequence ID" value="PWF26364.1"/>
    <property type="molecule type" value="Genomic_DNA"/>
</dbReference>
<dbReference type="GO" id="GO:0042158">
    <property type="term" value="P:lipoprotein biosynthetic process"/>
    <property type="evidence" value="ECO:0007669"/>
    <property type="project" value="UniProtKB-UniRule"/>
</dbReference>
<dbReference type="Pfam" id="PF00795">
    <property type="entry name" value="CN_hydrolase"/>
    <property type="match status" value="1"/>
</dbReference>
<comment type="function">
    <text evidence="8">Catalyzes the phospholipid dependent N-acylation of the N-terminal cysteine of apolipoprotein, the last step in lipoprotein maturation.</text>
</comment>
<evidence type="ECO:0000313" key="10">
    <source>
        <dbReference type="EMBL" id="PWF26364.1"/>
    </source>
</evidence>
<dbReference type="AlphaFoldDB" id="A0A2V1K4Y4"/>
<proteinExistence type="inferred from homology"/>
<evidence type="ECO:0000256" key="7">
    <source>
        <dbReference type="ARBA" id="ARBA00023315"/>
    </source>
</evidence>
<feature type="transmembrane region" description="Helical" evidence="8">
    <location>
        <begin position="153"/>
        <end position="173"/>
    </location>
</feature>
<dbReference type="InterPro" id="IPR045378">
    <property type="entry name" value="LNT_N"/>
</dbReference>
<keyword evidence="2 8" id="KW-1003">Cell membrane</keyword>
<evidence type="ECO:0000256" key="4">
    <source>
        <dbReference type="ARBA" id="ARBA00022692"/>
    </source>
</evidence>
<evidence type="ECO:0000256" key="8">
    <source>
        <dbReference type="HAMAP-Rule" id="MF_01148"/>
    </source>
</evidence>
<dbReference type="PANTHER" id="PTHR38686:SF1">
    <property type="entry name" value="APOLIPOPROTEIN N-ACYLTRANSFERASE"/>
    <property type="match status" value="1"/>
</dbReference>
<feature type="transmembrane region" description="Helical" evidence="8">
    <location>
        <begin position="12"/>
        <end position="42"/>
    </location>
</feature>
<dbReference type="Proteomes" id="UP000245283">
    <property type="component" value="Unassembled WGS sequence"/>
</dbReference>
<evidence type="ECO:0000256" key="3">
    <source>
        <dbReference type="ARBA" id="ARBA00022679"/>
    </source>
</evidence>
<evidence type="ECO:0000256" key="2">
    <source>
        <dbReference type="ARBA" id="ARBA00022475"/>
    </source>
</evidence>
<name>A0A2V1K4Y4_9ACTO</name>
<keyword evidence="4 8" id="KW-0812">Transmembrane</keyword>
<feature type="transmembrane region" description="Helical" evidence="8">
    <location>
        <begin position="74"/>
        <end position="98"/>
    </location>
</feature>
<keyword evidence="3 8" id="KW-0808">Transferase</keyword>
<dbReference type="InterPro" id="IPR036526">
    <property type="entry name" value="C-N_Hydrolase_sf"/>
</dbReference>
<dbReference type="SUPFAM" id="SSF56317">
    <property type="entry name" value="Carbon-nitrogen hydrolase"/>
    <property type="match status" value="1"/>
</dbReference>
<dbReference type="InterPro" id="IPR004563">
    <property type="entry name" value="Apolipo_AcylTrfase"/>
</dbReference>
<comment type="pathway">
    <text evidence="8">Protein modification; lipoprotein biosynthesis (N-acyl transfer).</text>
</comment>
<keyword evidence="6 8" id="KW-0472">Membrane</keyword>